<evidence type="ECO:0000313" key="1">
    <source>
        <dbReference type="EMBL" id="KAK7422439.1"/>
    </source>
</evidence>
<sequence>MEYRRWAFVKKLPSGFHVVSATSNGEFYEIAIHVRLLAACFASIPIQQGVAHDIETPTPDELQRDGLYAAKSRLARYQRRAICGIDFHGEGLGYYYEARHPTDPWTQWLVLYSDFRYGSSMF</sequence>
<evidence type="ECO:0000313" key="2">
    <source>
        <dbReference type="Proteomes" id="UP001498421"/>
    </source>
</evidence>
<name>A0ABR1HMU0_9HYPO</name>
<gene>
    <name evidence="1" type="ORF">QQZ08_009521</name>
</gene>
<keyword evidence="2" id="KW-1185">Reference proteome</keyword>
<organism evidence="1 2">
    <name type="scientific">Neonectria magnoliae</name>
    <dbReference type="NCBI Taxonomy" id="2732573"/>
    <lineage>
        <taxon>Eukaryota</taxon>
        <taxon>Fungi</taxon>
        <taxon>Dikarya</taxon>
        <taxon>Ascomycota</taxon>
        <taxon>Pezizomycotina</taxon>
        <taxon>Sordariomycetes</taxon>
        <taxon>Hypocreomycetidae</taxon>
        <taxon>Hypocreales</taxon>
        <taxon>Nectriaceae</taxon>
        <taxon>Neonectria</taxon>
    </lineage>
</organism>
<dbReference type="Proteomes" id="UP001498421">
    <property type="component" value="Unassembled WGS sequence"/>
</dbReference>
<protein>
    <submittedName>
        <fullName evidence="1">Uncharacterized protein</fullName>
    </submittedName>
</protein>
<reference evidence="1 2" key="1">
    <citation type="journal article" date="2025" name="Microbiol. Resour. Announc.">
        <title>Draft genome sequences for Neonectria magnoliae and Neonectria punicea, canker pathogens of Liriodendron tulipifera and Acer saccharum in West Virginia.</title>
        <authorList>
            <person name="Petronek H.M."/>
            <person name="Kasson M.T."/>
            <person name="Metheny A.M."/>
            <person name="Stauder C.M."/>
            <person name="Lovett B."/>
            <person name="Lynch S.C."/>
            <person name="Garnas J.R."/>
            <person name="Kasson L.R."/>
            <person name="Stajich J.E."/>
        </authorList>
    </citation>
    <scope>NUCLEOTIDE SEQUENCE [LARGE SCALE GENOMIC DNA]</scope>
    <source>
        <strain evidence="1 2">NRRL 64651</strain>
    </source>
</reference>
<proteinExistence type="predicted"/>
<comment type="caution">
    <text evidence="1">The sequence shown here is derived from an EMBL/GenBank/DDBJ whole genome shotgun (WGS) entry which is preliminary data.</text>
</comment>
<accession>A0ABR1HMU0</accession>
<dbReference type="EMBL" id="JAZAVK010000109">
    <property type="protein sequence ID" value="KAK7422439.1"/>
    <property type="molecule type" value="Genomic_DNA"/>
</dbReference>